<dbReference type="GO" id="GO:0016846">
    <property type="term" value="F:carbon-sulfur lyase activity"/>
    <property type="evidence" value="ECO:0007669"/>
    <property type="project" value="InterPro"/>
</dbReference>
<comment type="caution">
    <text evidence="7">The sequence shown here is derived from an EMBL/GenBank/DDBJ whole genome shotgun (WGS) entry which is preliminary data.</text>
</comment>
<reference evidence="7 8" key="1">
    <citation type="submission" date="2019-02" db="EMBL/GenBank/DDBJ databases">
        <title>Genome sequencing of the rare red list fungi Hericium alpestre (H. flagellum).</title>
        <authorList>
            <person name="Buettner E."/>
            <person name="Kellner H."/>
        </authorList>
    </citation>
    <scope>NUCLEOTIDE SEQUENCE [LARGE SCALE GENOMIC DNA]</scope>
    <source>
        <strain evidence="7 8">DSM 108284</strain>
    </source>
</reference>
<comment type="similarity">
    <text evidence="1">Belongs to the Gfa family.</text>
</comment>
<dbReference type="EMBL" id="SFCI01000307">
    <property type="protein sequence ID" value="TFY80661.1"/>
    <property type="molecule type" value="Genomic_DNA"/>
</dbReference>
<dbReference type="Proteomes" id="UP000298061">
    <property type="component" value="Unassembled WGS sequence"/>
</dbReference>
<dbReference type="GO" id="GO:0046872">
    <property type="term" value="F:metal ion binding"/>
    <property type="evidence" value="ECO:0007669"/>
    <property type="project" value="UniProtKB-KW"/>
</dbReference>
<feature type="region of interest" description="Disordered" evidence="5">
    <location>
        <begin position="31"/>
        <end position="78"/>
    </location>
</feature>
<dbReference type="InterPro" id="IPR011057">
    <property type="entry name" value="Mss4-like_sf"/>
</dbReference>
<dbReference type="PROSITE" id="PS51891">
    <property type="entry name" value="CENP_V_GFA"/>
    <property type="match status" value="1"/>
</dbReference>
<feature type="domain" description="CENP-V/GFA" evidence="6">
    <location>
        <begin position="101"/>
        <end position="238"/>
    </location>
</feature>
<name>A0A4Z0A360_9AGAM</name>
<proteinExistence type="inferred from homology"/>
<protein>
    <recommendedName>
        <fullName evidence="6">CENP-V/GFA domain-containing protein</fullName>
    </recommendedName>
</protein>
<dbReference type="AlphaFoldDB" id="A0A4Z0A360"/>
<dbReference type="OrthoDB" id="9970124at2759"/>
<keyword evidence="3" id="KW-0862">Zinc</keyword>
<keyword evidence="2" id="KW-0479">Metal-binding</keyword>
<accession>A0A4Z0A360</accession>
<evidence type="ECO:0000256" key="3">
    <source>
        <dbReference type="ARBA" id="ARBA00022833"/>
    </source>
</evidence>
<evidence type="ECO:0000313" key="8">
    <source>
        <dbReference type="Proteomes" id="UP000298061"/>
    </source>
</evidence>
<keyword evidence="8" id="KW-1185">Reference proteome</keyword>
<dbReference type="InterPro" id="IPR006913">
    <property type="entry name" value="CENP-V/GFA"/>
</dbReference>
<dbReference type="SUPFAM" id="SSF51316">
    <property type="entry name" value="Mss4-like"/>
    <property type="match status" value="1"/>
</dbReference>
<dbReference type="Pfam" id="PF04828">
    <property type="entry name" value="GFA"/>
    <property type="match status" value="1"/>
</dbReference>
<evidence type="ECO:0000313" key="7">
    <source>
        <dbReference type="EMBL" id="TFY80661.1"/>
    </source>
</evidence>
<dbReference type="PANTHER" id="PTHR33337:SF40">
    <property type="entry name" value="CENP-V_GFA DOMAIN-CONTAINING PROTEIN-RELATED"/>
    <property type="match status" value="1"/>
</dbReference>
<sequence>MRGNDVTADQVLVNKMPNPIHPQAHPDSIIEPGTGEANIVHPPPQDHPALNVPNNQRPIPDTGWRGQPSVPSSAGGDSEKNFMRKPPYFWKGEPGMFIPKYTSTCWCSKVKFQFHGEPLDTKHCHCTQCQTLHGAPFQWAVIFPKTSVRLVKNDNDSLHFYSTETRTSTHYVPCKVSCDNCRAPLFDEGRNTVLAYPSSFHFPPCGVPLSFQPTAHIFYGQRVMDVIDGIEVLSNPIDDKRAKTLTAQKLVIRLALCIQVFLPLRVFLPKPVHIFSVTHRCISHAHGSINADPISRTQVHRGDVLTFSLFVSPIGRFFATMGCFFPRVHVCNRHAIRFCAFDHAFPVDRIVARRALPPHNIERDVLAGSSMVVDGRDGRMPVNVGNGGRARRGRATT</sequence>
<evidence type="ECO:0000256" key="5">
    <source>
        <dbReference type="SAM" id="MobiDB-lite"/>
    </source>
</evidence>
<dbReference type="Gene3D" id="3.90.1590.10">
    <property type="entry name" value="glutathione-dependent formaldehyde- activating enzyme (gfa)"/>
    <property type="match status" value="1"/>
</dbReference>
<dbReference type="PANTHER" id="PTHR33337">
    <property type="entry name" value="GFA DOMAIN-CONTAINING PROTEIN"/>
    <property type="match status" value="1"/>
</dbReference>
<gene>
    <name evidence="7" type="ORF">EWM64_g3354</name>
</gene>
<feature type="region of interest" description="Disordered" evidence="5">
    <location>
        <begin position="377"/>
        <end position="397"/>
    </location>
</feature>
<organism evidence="7 8">
    <name type="scientific">Hericium alpestre</name>
    <dbReference type="NCBI Taxonomy" id="135208"/>
    <lineage>
        <taxon>Eukaryota</taxon>
        <taxon>Fungi</taxon>
        <taxon>Dikarya</taxon>
        <taxon>Basidiomycota</taxon>
        <taxon>Agaricomycotina</taxon>
        <taxon>Agaricomycetes</taxon>
        <taxon>Russulales</taxon>
        <taxon>Hericiaceae</taxon>
        <taxon>Hericium</taxon>
    </lineage>
</organism>
<dbReference type="STRING" id="135208.A0A4Z0A360"/>
<keyword evidence="4" id="KW-0456">Lyase</keyword>
<evidence type="ECO:0000256" key="4">
    <source>
        <dbReference type="ARBA" id="ARBA00023239"/>
    </source>
</evidence>
<evidence type="ECO:0000256" key="2">
    <source>
        <dbReference type="ARBA" id="ARBA00022723"/>
    </source>
</evidence>
<evidence type="ECO:0000259" key="6">
    <source>
        <dbReference type="PROSITE" id="PS51891"/>
    </source>
</evidence>
<evidence type="ECO:0000256" key="1">
    <source>
        <dbReference type="ARBA" id="ARBA00005495"/>
    </source>
</evidence>